<dbReference type="EMBL" id="KZ679263">
    <property type="protein sequence ID" value="PTB40218.1"/>
    <property type="molecule type" value="Genomic_DNA"/>
</dbReference>
<dbReference type="AlphaFoldDB" id="A0A2T3Z5X6"/>
<protein>
    <recommendedName>
        <fullName evidence="5">RGS domain-containing protein</fullName>
    </recommendedName>
</protein>
<keyword evidence="2" id="KW-1133">Transmembrane helix</keyword>
<evidence type="ECO:0000313" key="4">
    <source>
        <dbReference type="Proteomes" id="UP000240493"/>
    </source>
</evidence>
<dbReference type="Proteomes" id="UP000240493">
    <property type="component" value="Unassembled WGS sequence"/>
</dbReference>
<sequence length="577" mass="65760">MAALSVYTLPPSPANWDKIGVFYISWCASWTATLIAGMAFCWLHRNLPILKIRGLPLSFFAIGFLHMYWILAQLVYPIGQTMPLVLAYDIQYFFMGLWFPLGVALFHASNLRFLHVAKLQKQFAGQIHRVESGCSGAKTSWLCRLRNMDYTARSMIFIGLGMIIQVLLTVGMWLACRKYHPTYGIPGTELRGATILEQLVDLGRGWEWWPSVLWQVIWTWIIAPILLWRAWGIRDTMGWRAQTIGCCISNLHATPMFLVSSYIPAFQNVNKYFTPSQWIHLSIFMFEIFTVFVPAFQVIKFWIQRRKTTRSSKKWDSPLQPTTLSLSPQAGPLTPSSSSTENWVFLPAISTTKSTPFDIFSEDLGDRLLTMSALEYVLNENPRSLQEFSALRDFSGENIAFLTSAAKWRSFWATQKTNGQKRKMFNDALEIYIDFISPRDAEFPLNLSSGEIKRVESIFEKAARSIYGEQTINPATSFDIEIAPFGCCQASSPIDLGARSTPKIHYEGEIPDIFDVTVFDSVQTHIKYLVLTNTWPRFVDEMQAKRRQSSDTANSEGAWKSGSTITNRIAQLVRQIL</sequence>
<evidence type="ECO:0000256" key="2">
    <source>
        <dbReference type="SAM" id="Phobius"/>
    </source>
</evidence>
<evidence type="ECO:0008006" key="5">
    <source>
        <dbReference type="Google" id="ProtNLM"/>
    </source>
</evidence>
<feature type="region of interest" description="Disordered" evidence="1">
    <location>
        <begin position="313"/>
        <end position="337"/>
    </location>
</feature>
<feature type="transmembrane region" description="Helical" evidence="2">
    <location>
        <begin position="154"/>
        <end position="175"/>
    </location>
</feature>
<feature type="transmembrane region" description="Helical" evidence="2">
    <location>
        <begin position="20"/>
        <end position="43"/>
    </location>
</feature>
<gene>
    <name evidence="3" type="ORF">M441DRAFT_141841</name>
</gene>
<dbReference type="STRING" id="1042311.A0A2T3Z5X6"/>
<keyword evidence="4" id="KW-1185">Reference proteome</keyword>
<name>A0A2T3Z5X6_TRIA4</name>
<dbReference type="InterPro" id="IPR036305">
    <property type="entry name" value="RGS_sf"/>
</dbReference>
<feature type="transmembrane region" description="Helical" evidence="2">
    <location>
        <begin position="55"/>
        <end position="78"/>
    </location>
</feature>
<organism evidence="3 4">
    <name type="scientific">Trichoderma asperellum (strain ATCC 204424 / CBS 433.97 / NBRC 101777)</name>
    <dbReference type="NCBI Taxonomy" id="1042311"/>
    <lineage>
        <taxon>Eukaryota</taxon>
        <taxon>Fungi</taxon>
        <taxon>Dikarya</taxon>
        <taxon>Ascomycota</taxon>
        <taxon>Pezizomycotina</taxon>
        <taxon>Sordariomycetes</taxon>
        <taxon>Hypocreomycetidae</taxon>
        <taxon>Hypocreales</taxon>
        <taxon>Hypocreaceae</taxon>
        <taxon>Trichoderma</taxon>
    </lineage>
</organism>
<accession>A0A2T3Z5X6</accession>
<feature type="compositionally biased region" description="Polar residues" evidence="1">
    <location>
        <begin position="319"/>
        <end position="337"/>
    </location>
</feature>
<feature type="transmembrane region" description="Helical" evidence="2">
    <location>
        <begin position="283"/>
        <end position="303"/>
    </location>
</feature>
<feature type="transmembrane region" description="Helical" evidence="2">
    <location>
        <begin position="243"/>
        <end position="263"/>
    </location>
</feature>
<dbReference type="InterPro" id="IPR044926">
    <property type="entry name" value="RGS_subdomain_2"/>
</dbReference>
<dbReference type="SUPFAM" id="SSF48097">
    <property type="entry name" value="Regulator of G-protein signaling, RGS"/>
    <property type="match status" value="1"/>
</dbReference>
<dbReference type="OrthoDB" id="5313079at2759"/>
<keyword evidence="2" id="KW-0472">Membrane</keyword>
<proteinExistence type="predicted"/>
<reference evidence="3 4" key="1">
    <citation type="submission" date="2016-07" db="EMBL/GenBank/DDBJ databases">
        <title>Multiple horizontal gene transfer events from other fungi enriched the ability of initially mycotrophic Trichoderma (Ascomycota) to feed on dead plant biomass.</title>
        <authorList>
            <consortium name="DOE Joint Genome Institute"/>
            <person name="Aerts A."/>
            <person name="Atanasova L."/>
            <person name="Chenthamara K."/>
            <person name="Zhang J."/>
            <person name="Grujic M."/>
            <person name="Henrissat B."/>
            <person name="Kuo A."/>
            <person name="Salamov A."/>
            <person name="Lipzen A."/>
            <person name="Labutti K."/>
            <person name="Barry K."/>
            <person name="Miao Y."/>
            <person name="Rahimi M.J."/>
            <person name="Shen Q."/>
            <person name="Grigoriev I.V."/>
            <person name="Kubicek C.P."/>
            <person name="Druzhinina I.S."/>
        </authorList>
    </citation>
    <scope>NUCLEOTIDE SEQUENCE [LARGE SCALE GENOMIC DNA]</scope>
    <source>
        <strain evidence="3 4">CBS 433.97</strain>
    </source>
</reference>
<dbReference type="Gene3D" id="1.10.167.10">
    <property type="entry name" value="Regulator of G-protein Signalling 4, domain 2"/>
    <property type="match status" value="1"/>
</dbReference>
<evidence type="ECO:0000313" key="3">
    <source>
        <dbReference type="EMBL" id="PTB40218.1"/>
    </source>
</evidence>
<keyword evidence="2" id="KW-0812">Transmembrane</keyword>
<feature type="transmembrane region" description="Helical" evidence="2">
    <location>
        <begin position="212"/>
        <end position="231"/>
    </location>
</feature>
<feature type="transmembrane region" description="Helical" evidence="2">
    <location>
        <begin position="90"/>
        <end position="108"/>
    </location>
</feature>
<evidence type="ECO:0000256" key="1">
    <source>
        <dbReference type="SAM" id="MobiDB-lite"/>
    </source>
</evidence>